<comment type="similarity">
    <text evidence="2 5">Belongs to the RecX family.</text>
</comment>
<organism evidence="8 9">
    <name type="scientific">Kistimonas scapharcae</name>
    <dbReference type="NCBI Taxonomy" id="1036133"/>
    <lineage>
        <taxon>Bacteria</taxon>
        <taxon>Pseudomonadati</taxon>
        <taxon>Pseudomonadota</taxon>
        <taxon>Gammaproteobacteria</taxon>
        <taxon>Oceanospirillales</taxon>
        <taxon>Endozoicomonadaceae</taxon>
        <taxon>Kistimonas</taxon>
    </lineage>
</organism>
<protein>
    <recommendedName>
        <fullName evidence="3 5">Regulatory protein RecX</fullName>
    </recommendedName>
</protein>
<dbReference type="PANTHER" id="PTHR33602:SF1">
    <property type="entry name" value="REGULATORY PROTEIN RECX FAMILY PROTEIN"/>
    <property type="match status" value="1"/>
</dbReference>
<evidence type="ECO:0000313" key="8">
    <source>
        <dbReference type="EMBL" id="GAA4648191.1"/>
    </source>
</evidence>
<dbReference type="InterPro" id="IPR053925">
    <property type="entry name" value="RecX_HTH_3rd"/>
</dbReference>
<dbReference type="InterPro" id="IPR036388">
    <property type="entry name" value="WH-like_DNA-bd_sf"/>
</dbReference>
<gene>
    <name evidence="8" type="primary">recX_2</name>
    <name evidence="5" type="synonym">recX</name>
    <name evidence="8" type="ORF">GCM10023116_04570</name>
</gene>
<dbReference type="PANTHER" id="PTHR33602">
    <property type="entry name" value="REGULATORY PROTEIN RECX FAMILY PROTEIN"/>
    <property type="match status" value="1"/>
</dbReference>
<keyword evidence="9" id="KW-1185">Reference proteome</keyword>
<dbReference type="RefSeq" id="WP_345193548.1">
    <property type="nucleotide sequence ID" value="NZ_BAABFL010000038.1"/>
</dbReference>
<dbReference type="Gene3D" id="1.10.10.10">
    <property type="entry name" value="Winged helix-like DNA-binding domain superfamily/Winged helix DNA-binding domain"/>
    <property type="match status" value="3"/>
</dbReference>
<dbReference type="EMBL" id="BAABFL010000038">
    <property type="protein sequence ID" value="GAA4648191.1"/>
    <property type="molecule type" value="Genomic_DNA"/>
</dbReference>
<reference evidence="9" key="1">
    <citation type="journal article" date="2019" name="Int. J. Syst. Evol. Microbiol.">
        <title>The Global Catalogue of Microorganisms (GCM) 10K type strain sequencing project: providing services to taxonomists for standard genome sequencing and annotation.</title>
        <authorList>
            <consortium name="The Broad Institute Genomics Platform"/>
            <consortium name="The Broad Institute Genome Sequencing Center for Infectious Disease"/>
            <person name="Wu L."/>
            <person name="Ma J."/>
        </authorList>
    </citation>
    <scope>NUCLEOTIDE SEQUENCE [LARGE SCALE GENOMIC DNA]</scope>
    <source>
        <strain evidence="9">JCM 17805</strain>
    </source>
</reference>
<evidence type="ECO:0000259" key="7">
    <source>
        <dbReference type="Pfam" id="PF21981"/>
    </source>
</evidence>
<dbReference type="HAMAP" id="MF_01114">
    <property type="entry name" value="RecX"/>
    <property type="match status" value="1"/>
</dbReference>
<dbReference type="InterPro" id="IPR003783">
    <property type="entry name" value="Regulatory_RecX"/>
</dbReference>
<dbReference type="InterPro" id="IPR053924">
    <property type="entry name" value="RecX_HTH_2nd"/>
</dbReference>
<comment type="subcellular location">
    <subcellularLocation>
        <location evidence="1 5">Cytoplasm</location>
    </subcellularLocation>
</comment>
<dbReference type="Pfam" id="PF02631">
    <property type="entry name" value="RecX_HTH2"/>
    <property type="match status" value="1"/>
</dbReference>
<evidence type="ECO:0000256" key="4">
    <source>
        <dbReference type="ARBA" id="ARBA00022490"/>
    </source>
</evidence>
<evidence type="ECO:0000256" key="2">
    <source>
        <dbReference type="ARBA" id="ARBA00009695"/>
    </source>
</evidence>
<keyword evidence="4 5" id="KW-0963">Cytoplasm</keyword>
<dbReference type="Pfam" id="PF21981">
    <property type="entry name" value="RecX_HTH3"/>
    <property type="match status" value="1"/>
</dbReference>
<evidence type="ECO:0000259" key="6">
    <source>
        <dbReference type="Pfam" id="PF02631"/>
    </source>
</evidence>
<name>A0ABP8UWA9_9GAMM</name>
<evidence type="ECO:0000256" key="1">
    <source>
        <dbReference type="ARBA" id="ARBA00004496"/>
    </source>
</evidence>
<feature type="domain" description="RecX third three-helical" evidence="7">
    <location>
        <begin position="99"/>
        <end position="144"/>
    </location>
</feature>
<comment type="function">
    <text evidence="5">Modulates RecA activity.</text>
</comment>
<evidence type="ECO:0000256" key="3">
    <source>
        <dbReference type="ARBA" id="ARBA00018111"/>
    </source>
</evidence>
<proteinExistence type="inferred from homology"/>
<accession>A0ABP8UWA9</accession>
<evidence type="ECO:0000313" key="9">
    <source>
        <dbReference type="Proteomes" id="UP001500604"/>
    </source>
</evidence>
<feature type="domain" description="RecX second three-helical" evidence="6">
    <location>
        <begin position="58"/>
        <end position="95"/>
    </location>
</feature>
<evidence type="ECO:0000256" key="5">
    <source>
        <dbReference type="HAMAP-Rule" id="MF_01114"/>
    </source>
</evidence>
<sequence>MKQVTAEMLRQSAISLLAQREYTRKTLDRKLQLVSDDEQLVSAVLDQLEEERLLSNDRFVENFIRSRIGRGHGPVRIRQELRQKGVDSETVSLALEEAEVDWFERAEAVRLRKFGDGQPADAREKAKQMRFLQYRGFPAGIVSELF</sequence>
<comment type="caution">
    <text evidence="8">The sequence shown here is derived from an EMBL/GenBank/DDBJ whole genome shotgun (WGS) entry which is preliminary data.</text>
</comment>
<dbReference type="Proteomes" id="UP001500604">
    <property type="component" value="Unassembled WGS sequence"/>
</dbReference>